<dbReference type="GO" id="GO:0015030">
    <property type="term" value="C:Cajal body"/>
    <property type="evidence" value="ECO:0007669"/>
    <property type="project" value="Ensembl"/>
</dbReference>
<dbReference type="GO" id="GO:0006398">
    <property type="term" value="P:mRNA 3'-end processing by stem-loop binding and cleavage"/>
    <property type="evidence" value="ECO:0007669"/>
    <property type="project" value="TreeGrafter"/>
</dbReference>
<dbReference type="AlphaFoldDB" id="A0A7M4E2H0"/>
<proteinExistence type="predicted"/>
<evidence type="ECO:0000259" key="1">
    <source>
        <dbReference type="Pfam" id="PF01423"/>
    </source>
</evidence>
<dbReference type="GO" id="GO:0071254">
    <property type="term" value="C:cytoplasmic U snRNP body"/>
    <property type="evidence" value="ECO:0007669"/>
    <property type="project" value="TreeGrafter"/>
</dbReference>
<dbReference type="GeneTree" id="ENSGT00510000048364"/>
<gene>
    <name evidence="2" type="primary">LSM10</name>
</gene>
<sequence>MWAPASPRERAISENSLVLLLQGLRGLEATVDLRDESAATGRVANVDAFMNIRLAPAALTDRRGRRHCLEQLLVAGRSVRYVHLPDGLDVRATLQAQLRLLQRLRRPAPAAARREFPPARRK</sequence>
<dbReference type="Proteomes" id="UP000594220">
    <property type="component" value="Unplaced"/>
</dbReference>
<dbReference type="InterPro" id="IPR001163">
    <property type="entry name" value="Sm_dom_euk/arc"/>
</dbReference>
<feature type="domain" description="Sm" evidence="1">
    <location>
        <begin position="21"/>
        <end position="83"/>
    </location>
</feature>
<reference evidence="2" key="2">
    <citation type="submission" date="2025-09" db="UniProtKB">
        <authorList>
            <consortium name="Ensembl"/>
        </authorList>
    </citation>
    <scope>IDENTIFICATION</scope>
</reference>
<dbReference type="Pfam" id="PF01423">
    <property type="entry name" value="LSM"/>
    <property type="match status" value="1"/>
</dbReference>
<dbReference type="GeneID" id="109318564"/>
<reference evidence="2" key="1">
    <citation type="submission" date="2025-08" db="UniProtKB">
        <authorList>
            <consortium name="Ensembl"/>
        </authorList>
    </citation>
    <scope>IDENTIFICATION</scope>
</reference>
<dbReference type="CDD" id="cd01733">
    <property type="entry name" value="LSm10"/>
    <property type="match status" value="1"/>
</dbReference>
<dbReference type="GO" id="GO:0005683">
    <property type="term" value="C:U7 snRNP"/>
    <property type="evidence" value="ECO:0007669"/>
    <property type="project" value="Ensembl"/>
</dbReference>
<evidence type="ECO:0000313" key="2">
    <source>
        <dbReference type="Ensembl" id="ENSCPRP00005003407.1"/>
    </source>
</evidence>
<dbReference type="InterPro" id="IPR010920">
    <property type="entry name" value="LSM_dom_sf"/>
</dbReference>
<protein>
    <submittedName>
        <fullName evidence="2">LSM10, U7 small nuclear RNA associated</fullName>
    </submittedName>
</protein>
<dbReference type="SUPFAM" id="SSF50182">
    <property type="entry name" value="Sm-like ribonucleoproteins"/>
    <property type="match status" value="1"/>
</dbReference>
<keyword evidence="3" id="KW-1185">Reference proteome</keyword>
<dbReference type="GO" id="GO:0071209">
    <property type="term" value="F:U7 snRNA binding"/>
    <property type="evidence" value="ECO:0007669"/>
    <property type="project" value="Ensembl"/>
</dbReference>
<dbReference type="Gene3D" id="2.30.30.100">
    <property type="match status" value="1"/>
</dbReference>
<dbReference type="OrthoDB" id="10256176at2759"/>
<dbReference type="RefSeq" id="XP_019403435.1">
    <property type="nucleotide sequence ID" value="XM_019547890.1"/>
</dbReference>
<organism evidence="2 3">
    <name type="scientific">Crocodylus porosus</name>
    <name type="common">Saltwater crocodile</name>
    <name type="synonym">Estuarine crocodile</name>
    <dbReference type="NCBI Taxonomy" id="8502"/>
    <lineage>
        <taxon>Eukaryota</taxon>
        <taxon>Metazoa</taxon>
        <taxon>Chordata</taxon>
        <taxon>Craniata</taxon>
        <taxon>Vertebrata</taxon>
        <taxon>Euteleostomi</taxon>
        <taxon>Archelosauria</taxon>
        <taxon>Archosauria</taxon>
        <taxon>Crocodylia</taxon>
        <taxon>Longirostres</taxon>
        <taxon>Crocodylidae</taxon>
        <taxon>Crocodylus</taxon>
    </lineage>
</organism>
<dbReference type="KEGG" id="cpoo:109318564"/>
<dbReference type="OMA" id="IADGHMT"/>
<dbReference type="GO" id="GO:0071208">
    <property type="term" value="F:histone pre-mRNA DCP binding"/>
    <property type="evidence" value="ECO:0007669"/>
    <property type="project" value="Ensembl"/>
</dbReference>
<dbReference type="PANTHER" id="PTHR21196">
    <property type="entry name" value="U7 SNRNA-ASSOCIATED SM-LIKE PROTEIN LSM10"/>
    <property type="match status" value="1"/>
</dbReference>
<dbReference type="GO" id="GO:1900087">
    <property type="term" value="P:positive regulation of G1/S transition of mitotic cell cycle"/>
    <property type="evidence" value="ECO:0007669"/>
    <property type="project" value="Ensembl"/>
</dbReference>
<dbReference type="Ensembl" id="ENSCPRT00005003989.1">
    <property type="protein sequence ID" value="ENSCPRP00005003407.1"/>
    <property type="gene ID" value="ENSCPRG00005002502.1"/>
</dbReference>
<dbReference type="InterPro" id="IPR052840">
    <property type="entry name" value="U7_snRNA_Sm-like"/>
</dbReference>
<dbReference type="CTD" id="84967"/>
<name>A0A7M4E2H0_CROPO</name>
<dbReference type="PANTHER" id="PTHR21196:SF1">
    <property type="entry name" value="U7 SNRNA-ASSOCIATED SM-LIKE PROTEIN LSM10"/>
    <property type="match status" value="1"/>
</dbReference>
<evidence type="ECO:0000313" key="3">
    <source>
        <dbReference type="Proteomes" id="UP000594220"/>
    </source>
</evidence>
<accession>A0A7M4E2H0</accession>